<protein>
    <submittedName>
        <fullName evidence="1">Uncharacterized protein</fullName>
    </submittedName>
</protein>
<name>A0A4Y2LSL2_ARAVE</name>
<evidence type="ECO:0000313" key="1">
    <source>
        <dbReference type="EMBL" id="GBN17033.1"/>
    </source>
</evidence>
<dbReference type="EMBL" id="BGPR01006216">
    <property type="protein sequence ID" value="GBN17033.1"/>
    <property type="molecule type" value="Genomic_DNA"/>
</dbReference>
<dbReference type="AlphaFoldDB" id="A0A4Y2LSL2"/>
<proteinExistence type="predicted"/>
<comment type="caution">
    <text evidence="1">The sequence shown here is derived from an EMBL/GenBank/DDBJ whole genome shotgun (WGS) entry which is preliminary data.</text>
</comment>
<accession>A0A4Y2LSL2</accession>
<evidence type="ECO:0000313" key="2">
    <source>
        <dbReference type="Proteomes" id="UP000499080"/>
    </source>
</evidence>
<gene>
    <name evidence="1" type="ORF">AVEN_14711_1</name>
</gene>
<sequence length="123" mass="14192">MKFGIWFYHQECRSVLNFGPNLAISRLSVRLFIHVYMNTVTQKRQGRPGLVTLNHGRQITRIAPELALFSPNVRTTTKEGCMTLERFNMQPVRTQRTFCGIGSQTRDPQVPKPIFYHEAIAAR</sequence>
<reference evidence="1 2" key="1">
    <citation type="journal article" date="2019" name="Sci. Rep.">
        <title>Orb-weaving spider Araneus ventricosus genome elucidates the spidroin gene catalogue.</title>
        <authorList>
            <person name="Kono N."/>
            <person name="Nakamura H."/>
            <person name="Ohtoshi R."/>
            <person name="Moran D.A.P."/>
            <person name="Shinohara A."/>
            <person name="Yoshida Y."/>
            <person name="Fujiwara M."/>
            <person name="Mori M."/>
            <person name="Tomita M."/>
            <person name="Arakawa K."/>
        </authorList>
    </citation>
    <scope>NUCLEOTIDE SEQUENCE [LARGE SCALE GENOMIC DNA]</scope>
</reference>
<keyword evidence="2" id="KW-1185">Reference proteome</keyword>
<organism evidence="1 2">
    <name type="scientific">Araneus ventricosus</name>
    <name type="common">Orbweaver spider</name>
    <name type="synonym">Epeira ventricosa</name>
    <dbReference type="NCBI Taxonomy" id="182803"/>
    <lineage>
        <taxon>Eukaryota</taxon>
        <taxon>Metazoa</taxon>
        <taxon>Ecdysozoa</taxon>
        <taxon>Arthropoda</taxon>
        <taxon>Chelicerata</taxon>
        <taxon>Arachnida</taxon>
        <taxon>Araneae</taxon>
        <taxon>Araneomorphae</taxon>
        <taxon>Entelegynae</taxon>
        <taxon>Araneoidea</taxon>
        <taxon>Araneidae</taxon>
        <taxon>Araneus</taxon>
    </lineage>
</organism>
<dbReference type="Proteomes" id="UP000499080">
    <property type="component" value="Unassembled WGS sequence"/>
</dbReference>